<name>A0A158CGC3_9BURK</name>
<gene>
    <name evidence="5" type="ORF">AWB80_05212</name>
</gene>
<evidence type="ECO:0000313" key="5">
    <source>
        <dbReference type="EMBL" id="SAK81428.1"/>
    </source>
</evidence>
<organism evidence="5 6">
    <name type="scientific">Caballeronia pedi</name>
    <dbReference type="NCBI Taxonomy" id="1777141"/>
    <lineage>
        <taxon>Bacteria</taxon>
        <taxon>Pseudomonadati</taxon>
        <taxon>Pseudomonadota</taxon>
        <taxon>Betaproteobacteria</taxon>
        <taxon>Burkholderiales</taxon>
        <taxon>Burkholderiaceae</taxon>
        <taxon>Caballeronia</taxon>
    </lineage>
</organism>
<dbReference type="InterPro" id="IPR016032">
    <property type="entry name" value="Sig_transdc_resp-reg_C-effctor"/>
</dbReference>
<dbReference type="InterPro" id="IPR036388">
    <property type="entry name" value="WH-like_DNA-bd_sf"/>
</dbReference>
<feature type="domain" description="HTH luxR-type" evidence="4">
    <location>
        <begin position="219"/>
        <end position="284"/>
    </location>
</feature>
<keyword evidence="3" id="KW-0804">Transcription</keyword>
<dbReference type="PROSITE" id="PS50043">
    <property type="entry name" value="HTH_LUXR_2"/>
    <property type="match status" value="1"/>
</dbReference>
<reference evidence="5" key="1">
    <citation type="submission" date="2016-01" db="EMBL/GenBank/DDBJ databases">
        <authorList>
            <person name="Peeters C."/>
        </authorList>
    </citation>
    <scope>NUCLEOTIDE SEQUENCE [LARGE SCALE GENOMIC DNA]</scope>
    <source>
        <strain evidence="5">LMG 29323</strain>
    </source>
</reference>
<evidence type="ECO:0000259" key="4">
    <source>
        <dbReference type="PROSITE" id="PS50043"/>
    </source>
</evidence>
<comment type="caution">
    <text evidence="5">The sequence shown here is derived from an EMBL/GenBank/DDBJ whole genome shotgun (WGS) entry which is preliminary data.</text>
</comment>
<dbReference type="SMART" id="SM00421">
    <property type="entry name" value="HTH_LUXR"/>
    <property type="match status" value="1"/>
</dbReference>
<proteinExistence type="predicted"/>
<dbReference type="Gene3D" id="1.10.10.10">
    <property type="entry name" value="Winged helix-like DNA-binding domain superfamily/Winged helix DNA-binding domain"/>
    <property type="match status" value="1"/>
</dbReference>
<dbReference type="GO" id="GO:0006355">
    <property type="term" value="P:regulation of DNA-templated transcription"/>
    <property type="evidence" value="ECO:0007669"/>
    <property type="project" value="InterPro"/>
</dbReference>
<evidence type="ECO:0000313" key="6">
    <source>
        <dbReference type="Proteomes" id="UP000054911"/>
    </source>
</evidence>
<dbReference type="CDD" id="cd06170">
    <property type="entry name" value="LuxR_C_like"/>
    <property type="match status" value="1"/>
</dbReference>
<evidence type="ECO:0000256" key="1">
    <source>
        <dbReference type="ARBA" id="ARBA00023015"/>
    </source>
</evidence>
<dbReference type="PANTHER" id="PTHR44688">
    <property type="entry name" value="DNA-BINDING TRANSCRIPTIONAL ACTIVATOR DEVR_DOSR"/>
    <property type="match status" value="1"/>
</dbReference>
<dbReference type="PRINTS" id="PR00038">
    <property type="entry name" value="HTHLUXR"/>
</dbReference>
<dbReference type="EMBL" id="FCOE02000020">
    <property type="protein sequence ID" value="SAK81428.1"/>
    <property type="molecule type" value="Genomic_DNA"/>
</dbReference>
<dbReference type="STRING" id="1777141.AWB80_05212"/>
<accession>A0A158CGC3</accession>
<keyword evidence="2" id="KW-0238">DNA-binding</keyword>
<protein>
    <submittedName>
        <fullName evidence="5">LuxR family transcriptional regulator</fullName>
    </submittedName>
</protein>
<dbReference type="PROSITE" id="PS00622">
    <property type="entry name" value="HTH_LUXR_1"/>
    <property type="match status" value="1"/>
</dbReference>
<evidence type="ECO:0000256" key="2">
    <source>
        <dbReference type="ARBA" id="ARBA00023125"/>
    </source>
</evidence>
<sequence length="284" mass="30752">MLARGCLPALGWQPGSLLLERDPSIVFRAMSIHMNPRDYAAIFPFSNCVRAAGTDEFGDSLIAALAGLVEIEHCVLVNVKPRDAHISALASRRARGVATRLTEAYVGGCYRDDPLVREFAPAETIRPPMPAVRSLMMDRESNAEYFERFFIEPGIADKLSIIAPGVGHTAFLSVYRSTAMGRFSERDKACIAAFADFLAALASTHSRLRATPSVPREVSIKWHTALSERERSVAKLLGQGETAKTVGAILALSPASVVTYKQRALAKLGIGTQRELVALTALLG</sequence>
<dbReference type="AlphaFoldDB" id="A0A158CGC3"/>
<dbReference type="InterPro" id="IPR000792">
    <property type="entry name" value="Tscrpt_reg_LuxR_C"/>
</dbReference>
<dbReference type="GO" id="GO:0003677">
    <property type="term" value="F:DNA binding"/>
    <property type="evidence" value="ECO:0007669"/>
    <property type="project" value="UniProtKB-KW"/>
</dbReference>
<dbReference type="Pfam" id="PF00196">
    <property type="entry name" value="GerE"/>
    <property type="match status" value="1"/>
</dbReference>
<keyword evidence="6" id="KW-1185">Reference proteome</keyword>
<dbReference type="SUPFAM" id="SSF46894">
    <property type="entry name" value="C-terminal effector domain of the bipartite response regulators"/>
    <property type="match status" value="1"/>
</dbReference>
<keyword evidence="1" id="KW-0805">Transcription regulation</keyword>
<dbReference type="Proteomes" id="UP000054911">
    <property type="component" value="Unassembled WGS sequence"/>
</dbReference>
<dbReference type="PANTHER" id="PTHR44688:SF16">
    <property type="entry name" value="DNA-BINDING TRANSCRIPTIONAL ACTIVATOR DEVR_DOSR"/>
    <property type="match status" value="1"/>
</dbReference>
<evidence type="ECO:0000256" key="3">
    <source>
        <dbReference type="ARBA" id="ARBA00023163"/>
    </source>
</evidence>